<evidence type="ECO:0000256" key="1">
    <source>
        <dbReference type="SAM" id="MobiDB-lite"/>
    </source>
</evidence>
<keyword evidence="3" id="KW-1185">Reference proteome</keyword>
<name>A0ABD3ND86_9STRA</name>
<dbReference type="AlphaFoldDB" id="A0ABD3ND86"/>
<evidence type="ECO:0000313" key="3">
    <source>
        <dbReference type="Proteomes" id="UP001530400"/>
    </source>
</evidence>
<protein>
    <submittedName>
        <fullName evidence="2">Uncharacterized protein</fullName>
    </submittedName>
</protein>
<feature type="region of interest" description="Disordered" evidence="1">
    <location>
        <begin position="1"/>
        <end position="56"/>
    </location>
</feature>
<dbReference type="Proteomes" id="UP001530400">
    <property type="component" value="Unassembled WGS sequence"/>
</dbReference>
<comment type="caution">
    <text evidence="2">The sequence shown here is derived from an EMBL/GenBank/DDBJ whole genome shotgun (WGS) entry which is preliminary data.</text>
</comment>
<feature type="compositionally biased region" description="Low complexity" evidence="1">
    <location>
        <begin position="179"/>
        <end position="190"/>
    </location>
</feature>
<dbReference type="EMBL" id="JALLPJ020001303">
    <property type="protein sequence ID" value="KAL3770700.1"/>
    <property type="molecule type" value="Genomic_DNA"/>
</dbReference>
<feature type="region of interest" description="Disordered" evidence="1">
    <location>
        <begin position="246"/>
        <end position="274"/>
    </location>
</feature>
<accession>A0ABD3ND86</accession>
<feature type="region of interest" description="Disordered" evidence="1">
    <location>
        <begin position="310"/>
        <end position="343"/>
    </location>
</feature>
<proteinExistence type="predicted"/>
<organism evidence="2 3">
    <name type="scientific">Cyclotella atomus</name>
    <dbReference type="NCBI Taxonomy" id="382360"/>
    <lineage>
        <taxon>Eukaryota</taxon>
        <taxon>Sar</taxon>
        <taxon>Stramenopiles</taxon>
        <taxon>Ochrophyta</taxon>
        <taxon>Bacillariophyta</taxon>
        <taxon>Coscinodiscophyceae</taxon>
        <taxon>Thalassiosirophycidae</taxon>
        <taxon>Stephanodiscales</taxon>
        <taxon>Stephanodiscaceae</taxon>
        <taxon>Cyclotella</taxon>
    </lineage>
</organism>
<sequence length="1201" mass="133256">MDEFLGLDISINDGEPSTRPSKPQSRKRPRPKSSAAAENATAKRPKRPPPTPAPPAALVSLIQKDSAVLTYFKSLQANLDYDVEKWKAEAKRWKKIAQDNSRDGLVPAVKRPARTNGKNGAKRSSLKKKDQRTDRNSRAQSDSLDEHIIRANNTESEHNGEEGADDGSNIPITDEALFGGSDDSSAAQSSRCDENNLERATQIQHNVLSGNERASFVLEKLKEAKKCLDLLGVSLVEVEVKTIKHPPSAGSFDMHKDDPDSSDAADVGNTETNPTTTIERILHRQSDETVTGHIMASLKTLIRASLSMVESDPMNPKITDEDASDDERVDKREDESLNADGDASNERAFLAKMRRQYHPFRHGGRLHIPTVYMPVDNTQVGDCQLPQHPASEGLNHVISILSIMGMYCSDDLSDGEWDSIFERVTTSATENVDPSDEEELLILKVGMRNRCRIANRVLSSLHVEITRGWAITDRASFLTEPTLFSHESDVIDFGDEPQTTQDYHAKIYNRLVSMEERIAHARIATVLTRERDDWQKAAELIIGYVVSSAPSMAVEHYPKLPPTLSLCVLEALLSSRSYETIDNGNKTPDTVDKGWFQKYIDYLISVNNDSKATQSASQLLNAIAYPIRAAVLIWKARSFSTDDRIRDIALIEMEAFQRIQQSADAQWINKVDIEILDVGTLTSVGSKMLDSALTVQDVAGTDSNVSTLATFDTAMTGIACALSLLTMGDIDRVVDLFEEASKSMTRMPLLCFIYVSLMCRKWDTMKLSNGGGRQTAAAFTVMDKFSPILVSAIQRVSPTNWHDIESLIQCCVLMSDGRSLLRIANDVIPSLLDSADTRQSNRMILPVKQSASRVLAAFIDTGELPTVRVINLKRRPDRLLDFMSYASKEQLIVIQGPISAMQQHDDNEDCIGDFAFDGKCTDSELKSNISLRLNGNISNFVASKWRPSDLRAFDRDAPKHDDLVDLSLTEKACSSSHIASWIGVQRSLSEHTSNDTLVGNSTWYQRKLIRMLKISGFARGEALLAANKDNNPSPCCVVLEDDACLCDRFSERLDALLEELPRDFHFCSIGYSRPQRAPIVEYSSQLGIPSCLWYLTGYIISLEGANYLLESLPVVGPVDSWIGMKMCSNWDNTLGQRIGVGIHTRTQAKLPPRKDLSRILRFRAFAALVPLCEQKNNSTSEASGGGWRSKDTDIVYSGHIS</sequence>
<gene>
    <name evidence="2" type="ORF">ACHAWO_010365</name>
</gene>
<feature type="region of interest" description="Disordered" evidence="1">
    <location>
        <begin position="103"/>
        <end position="194"/>
    </location>
</feature>
<feature type="compositionally biased region" description="Basic and acidic residues" evidence="1">
    <location>
        <begin position="127"/>
        <end position="137"/>
    </location>
</feature>
<reference evidence="2 3" key="1">
    <citation type="submission" date="2024-10" db="EMBL/GenBank/DDBJ databases">
        <title>Updated reference genomes for cyclostephanoid diatoms.</title>
        <authorList>
            <person name="Roberts W.R."/>
            <person name="Alverson A.J."/>
        </authorList>
    </citation>
    <scope>NUCLEOTIDE SEQUENCE [LARGE SCALE GENOMIC DNA]</scope>
    <source>
        <strain evidence="2 3">AJA010-31</strain>
    </source>
</reference>
<feature type="compositionally biased region" description="Basic and acidic residues" evidence="1">
    <location>
        <begin position="144"/>
        <end position="161"/>
    </location>
</feature>
<evidence type="ECO:0000313" key="2">
    <source>
        <dbReference type="EMBL" id="KAL3770700.1"/>
    </source>
</evidence>
<feature type="compositionally biased region" description="Basic and acidic residues" evidence="1">
    <location>
        <begin position="326"/>
        <end position="335"/>
    </location>
</feature>